<dbReference type="RefSeq" id="WP_058495503.1">
    <property type="nucleotide sequence ID" value="NZ_CAAAIU010000010.1"/>
</dbReference>
<feature type="transmembrane region" description="Helical" evidence="1">
    <location>
        <begin position="112"/>
        <end position="131"/>
    </location>
</feature>
<reference evidence="2 3" key="1">
    <citation type="submission" date="2015-11" db="EMBL/GenBank/DDBJ databases">
        <title>Genomic analysis of 38 Legionella species identifies large and diverse effector repertoires.</title>
        <authorList>
            <person name="Burstein D."/>
            <person name="Amaro F."/>
            <person name="Zusman T."/>
            <person name="Lifshitz Z."/>
            <person name="Cohen O."/>
            <person name="Gilbert J.A."/>
            <person name="Pupko T."/>
            <person name="Shuman H.A."/>
            <person name="Segal G."/>
        </authorList>
    </citation>
    <scope>NUCLEOTIDE SEQUENCE [LARGE SCALE GENOMIC DNA]</scope>
    <source>
        <strain evidence="2 3">ATCC 700990</strain>
    </source>
</reference>
<accession>A0A0W0SW63</accession>
<keyword evidence="3" id="KW-1185">Reference proteome</keyword>
<evidence type="ECO:0000313" key="3">
    <source>
        <dbReference type="Proteomes" id="UP000054736"/>
    </source>
</evidence>
<protein>
    <recommendedName>
        <fullName evidence="4">Transmembrane protein</fullName>
    </recommendedName>
</protein>
<keyword evidence="1" id="KW-0812">Transmembrane</keyword>
<comment type="caution">
    <text evidence="2">The sequence shown here is derived from an EMBL/GenBank/DDBJ whole genome shotgun (WGS) entry which is preliminary data.</text>
</comment>
<dbReference type="PATRIC" id="fig|1212489.4.peg.1262"/>
<dbReference type="AlphaFoldDB" id="A0A0W0SW63"/>
<feature type="transmembrane region" description="Helical" evidence="1">
    <location>
        <begin position="7"/>
        <end position="28"/>
    </location>
</feature>
<gene>
    <name evidence="2" type="ORF">Ldro_1198</name>
</gene>
<evidence type="ECO:0000256" key="1">
    <source>
        <dbReference type="SAM" id="Phobius"/>
    </source>
</evidence>
<dbReference type="Proteomes" id="UP000054736">
    <property type="component" value="Unassembled WGS sequence"/>
</dbReference>
<keyword evidence="1" id="KW-0472">Membrane</keyword>
<evidence type="ECO:0008006" key="4">
    <source>
        <dbReference type="Google" id="ProtNLM"/>
    </source>
</evidence>
<feature type="transmembrane region" description="Helical" evidence="1">
    <location>
        <begin position="70"/>
        <end position="92"/>
    </location>
</feature>
<dbReference type="EMBL" id="LNXY01000020">
    <property type="protein sequence ID" value="KTC87579.1"/>
    <property type="molecule type" value="Genomic_DNA"/>
</dbReference>
<sequence>MCDSRCISNGIVAGVVAGIVFTFFLILMDNLTHLPTKIGGLMIHFIVSIIAGVIFAFILGWLIHSWWSASFLGLLFGSLLWIAGPMTLLPSLTTGTALFSQWNFAGIQANTPLLIGHLIYGLVLGLSYYFLKKGKLHKLKKPRI</sequence>
<dbReference type="STRING" id="1212489.Ldro_1198"/>
<keyword evidence="1" id="KW-1133">Transmembrane helix</keyword>
<dbReference type="OrthoDB" id="5644717at2"/>
<organism evidence="2 3">
    <name type="scientific">Legionella drozanskii LLAP-1</name>
    <dbReference type="NCBI Taxonomy" id="1212489"/>
    <lineage>
        <taxon>Bacteria</taxon>
        <taxon>Pseudomonadati</taxon>
        <taxon>Pseudomonadota</taxon>
        <taxon>Gammaproteobacteria</taxon>
        <taxon>Legionellales</taxon>
        <taxon>Legionellaceae</taxon>
        <taxon>Legionella</taxon>
    </lineage>
</organism>
<name>A0A0W0SW63_9GAMM</name>
<proteinExistence type="predicted"/>
<evidence type="ECO:0000313" key="2">
    <source>
        <dbReference type="EMBL" id="KTC87579.1"/>
    </source>
</evidence>
<feature type="transmembrane region" description="Helical" evidence="1">
    <location>
        <begin position="40"/>
        <end position="63"/>
    </location>
</feature>